<dbReference type="InterPro" id="IPR001373">
    <property type="entry name" value="Cullin_N"/>
</dbReference>
<evidence type="ECO:0000259" key="2">
    <source>
        <dbReference type="Pfam" id="PF00888"/>
    </source>
</evidence>
<comment type="similarity">
    <text evidence="1">Belongs to the cullin family.</text>
</comment>
<gene>
    <name evidence="3" type="ORF">HYDPIDRAFT_28419</name>
</gene>
<evidence type="ECO:0000256" key="1">
    <source>
        <dbReference type="ARBA" id="ARBA00006019"/>
    </source>
</evidence>
<dbReference type="Pfam" id="PF00888">
    <property type="entry name" value="Cullin"/>
    <property type="match status" value="1"/>
</dbReference>
<dbReference type="Gene3D" id="1.20.1310.10">
    <property type="entry name" value="Cullin Repeats"/>
    <property type="match status" value="2"/>
</dbReference>
<dbReference type="HOGENOM" id="CLU_909304_0_0_1"/>
<organism evidence="3 4">
    <name type="scientific">Hydnomerulius pinastri MD-312</name>
    <dbReference type="NCBI Taxonomy" id="994086"/>
    <lineage>
        <taxon>Eukaryota</taxon>
        <taxon>Fungi</taxon>
        <taxon>Dikarya</taxon>
        <taxon>Basidiomycota</taxon>
        <taxon>Agaricomycotina</taxon>
        <taxon>Agaricomycetes</taxon>
        <taxon>Agaricomycetidae</taxon>
        <taxon>Boletales</taxon>
        <taxon>Boletales incertae sedis</taxon>
        <taxon>Leucogyrophana</taxon>
    </lineage>
</organism>
<feature type="domain" description="Cullin N-terminal" evidence="2">
    <location>
        <begin position="29"/>
        <end position="244"/>
    </location>
</feature>
<proteinExistence type="inferred from homology"/>
<reference evidence="3 4" key="1">
    <citation type="submission" date="2014-04" db="EMBL/GenBank/DDBJ databases">
        <title>Evolutionary Origins and Diversification of the Mycorrhizal Mutualists.</title>
        <authorList>
            <consortium name="DOE Joint Genome Institute"/>
            <consortium name="Mycorrhizal Genomics Consortium"/>
            <person name="Kohler A."/>
            <person name="Kuo A."/>
            <person name="Nagy L.G."/>
            <person name="Floudas D."/>
            <person name="Copeland A."/>
            <person name="Barry K.W."/>
            <person name="Cichocki N."/>
            <person name="Veneault-Fourrey C."/>
            <person name="LaButti K."/>
            <person name="Lindquist E.A."/>
            <person name="Lipzen A."/>
            <person name="Lundell T."/>
            <person name="Morin E."/>
            <person name="Murat C."/>
            <person name="Riley R."/>
            <person name="Ohm R."/>
            <person name="Sun H."/>
            <person name="Tunlid A."/>
            <person name="Henrissat B."/>
            <person name="Grigoriev I.V."/>
            <person name="Hibbett D.S."/>
            <person name="Martin F."/>
        </authorList>
    </citation>
    <scope>NUCLEOTIDE SEQUENCE [LARGE SCALE GENOMIC DNA]</scope>
    <source>
        <strain evidence="3 4">MD-312</strain>
    </source>
</reference>
<dbReference type="OrthoDB" id="27073at2759"/>
<accession>A0A0C9W9M0</accession>
<dbReference type="GO" id="GO:0031625">
    <property type="term" value="F:ubiquitin protein ligase binding"/>
    <property type="evidence" value="ECO:0007669"/>
    <property type="project" value="InterPro"/>
</dbReference>
<dbReference type="InterPro" id="IPR016159">
    <property type="entry name" value="Cullin_repeat-like_dom_sf"/>
</dbReference>
<dbReference type="EMBL" id="KN839846">
    <property type="protein sequence ID" value="KIJ64478.1"/>
    <property type="molecule type" value="Genomic_DNA"/>
</dbReference>
<sequence length="290" mass="32785">MTSSRPTANLEAVSKGFDVLLALPKPEPVPNLPRSPLYSAIYNSFDGPRRSVNDEVANEIYGTLSGKLDAHLQRILNGATQLEGVALLEYYSAQWTCYSSLAEALTQVCSYLTRPWLRVTSQYRTDVYPVDILALTRWKALFVDGLQEPDQKLTKALLSLIASHTENPTASSNLLKPVLSSLVSLGYSRETTDPIFVDSSHWRYRPRLREIETVNLDIYKDVFERPFLIESGMRFRERAKVLISGPLGGYARDKIMDGWVGGIDRLAGVFPSEETRYELLKIPRRVVVWR</sequence>
<keyword evidence="4" id="KW-1185">Reference proteome</keyword>
<dbReference type="SUPFAM" id="SSF74788">
    <property type="entry name" value="Cullin repeat-like"/>
    <property type="match status" value="1"/>
</dbReference>
<dbReference type="GO" id="GO:0006511">
    <property type="term" value="P:ubiquitin-dependent protein catabolic process"/>
    <property type="evidence" value="ECO:0007669"/>
    <property type="project" value="InterPro"/>
</dbReference>
<protein>
    <recommendedName>
        <fullName evidence="2">Cullin N-terminal domain-containing protein</fullName>
    </recommendedName>
</protein>
<evidence type="ECO:0000313" key="4">
    <source>
        <dbReference type="Proteomes" id="UP000053820"/>
    </source>
</evidence>
<dbReference type="AlphaFoldDB" id="A0A0C9W9M0"/>
<evidence type="ECO:0000313" key="3">
    <source>
        <dbReference type="EMBL" id="KIJ64478.1"/>
    </source>
</evidence>
<dbReference type="Proteomes" id="UP000053820">
    <property type="component" value="Unassembled WGS sequence"/>
</dbReference>
<name>A0A0C9W9M0_9AGAM</name>